<dbReference type="AlphaFoldDB" id="A0A1C7MIK1"/>
<reference evidence="1 2" key="1">
    <citation type="submission" date="2016-03" db="EMBL/GenBank/DDBJ databases">
        <title>Whole genome sequencing of Grifola frondosa 9006-11.</title>
        <authorList>
            <person name="Min B."/>
            <person name="Park H."/>
            <person name="Kim J.-G."/>
            <person name="Cho H."/>
            <person name="Oh Y.-L."/>
            <person name="Kong W.-S."/>
            <person name="Choi I.-G."/>
        </authorList>
    </citation>
    <scope>NUCLEOTIDE SEQUENCE [LARGE SCALE GENOMIC DNA]</scope>
    <source>
        <strain evidence="1 2">9006-11</strain>
    </source>
</reference>
<dbReference type="Proteomes" id="UP000092993">
    <property type="component" value="Unassembled WGS sequence"/>
</dbReference>
<accession>A0A1C7MIK1</accession>
<dbReference type="EMBL" id="LUGG01000003">
    <property type="protein sequence ID" value="OBZ76660.1"/>
    <property type="molecule type" value="Genomic_DNA"/>
</dbReference>
<gene>
    <name evidence="1" type="ORF">A0H81_03309</name>
</gene>
<proteinExistence type="predicted"/>
<sequence>MATLAGLLPFAVHCPKLRCLHIEVNATGQSWPCAEIIPTPSCRLHQLNLSGSPIDCPYAVVDFLLRVFLAVEDIWFDVLTAGCYQNHALMRAWKEVRRALIQDNTTDT</sequence>
<evidence type="ECO:0000313" key="1">
    <source>
        <dbReference type="EMBL" id="OBZ76660.1"/>
    </source>
</evidence>
<dbReference type="OrthoDB" id="2802434at2759"/>
<protein>
    <recommendedName>
        <fullName evidence="3">F-box domain-containing protein</fullName>
    </recommendedName>
</protein>
<name>A0A1C7MIK1_GRIFR</name>
<keyword evidence="2" id="KW-1185">Reference proteome</keyword>
<evidence type="ECO:0000313" key="2">
    <source>
        <dbReference type="Proteomes" id="UP000092993"/>
    </source>
</evidence>
<organism evidence="1 2">
    <name type="scientific">Grifola frondosa</name>
    <name type="common">Maitake</name>
    <name type="synonym">Polyporus frondosus</name>
    <dbReference type="NCBI Taxonomy" id="5627"/>
    <lineage>
        <taxon>Eukaryota</taxon>
        <taxon>Fungi</taxon>
        <taxon>Dikarya</taxon>
        <taxon>Basidiomycota</taxon>
        <taxon>Agaricomycotina</taxon>
        <taxon>Agaricomycetes</taxon>
        <taxon>Polyporales</taxon>
        <taxon>Grifolaceae</taxon>
        <taxon>Grifola</taxon>
    </lineage>
</organism>
<evidence type="ECO:0008006" key="3">
    <source>
        <dbReference type="Google" id="ProtNLM"/>
    </source>
</evidence>
<comment type="caution">
    <text evidence="1">The sequence shown here is derived from an EMBL/GenBank/DDBJ whole genome shotgun (WGS) entry which is preliminary data.</text>
</comment>